<dbReference type="Proteomes" id="UP001444625">
    <property type="component" value="Unassembled WGS sequence"/>
</dbReference>
<comment type="caution">
    <text evidence="1">The sequence shown here is derived from an EMBL/GenBank/DDBJ whole genome shotgun (WGS) entry which is preliminary data.</text>
</comment>
<proteinExistence type="predicted"/>
<dbReference type="RefSeq" id="WP_345823760.1">
    <property type="nucleotide sequence ID" value="NZ_JBDIML010000001.1"/>
</dbReference>
<accession>A0ABU9XDG9</accession>
<dbReference type="EMBL" id="JBDIML010000001">
    <property type="protein sequence ID" value="MEN2766307.1"/>
    <property type="molecule type" value="Genomic_DNA"/>
</dbReference>
<organism evidence="1 2">
    <name type="scientific">Ornithinibacillus xuwenensis</name>
    <dbReference type="NCBI Taxonomy" id="3144668"/>
    <lineage>
        <taxon>Bacteria</taxon>
        <taxon>Bacillati</taxon>
        <taxon>Bacillota</taxon>
        <taxon>Bacilli</taxon>
        <taxon>Bacillales</taxon>
        <taxon>Bacillaceae</taxon>
        <taxon>Ornithinibacillus</taxon>
    </lineage>
</organism>
<evidence type="ECO:0000313" key="2">
    <source>
        <dbReference type="Proteomes" id="UP001444625"/>
    </source>
</evidence>
<keyword evidence="2" id="KW-1185">Reference proteome</keyword>
<reference evidence="1 2" key="1">
    <citation type="submission" date="2024-05" db="EMBL/GenBank/DDBJ databases">
        <authorList>
            <person name="Haq I."/>
            <person name="Ullah Z."/>
            <person name="Ahmad R."/>
            <person name="Li M."/>
            <person name="Tong Y."/>
        </authorList>
    </citation>
    <scope>NUCLEOTIDE SEQUENCE [LARGE SCALE GENOMIC DNA]</scope>
    <source>
        <strain evidence="1 2">16A2E</strain>
    </source>
</reference>
<evidence type="ECO:0000313" key="1">
    <source>
        <dbReference type="EMBL" id="MEN2766307.1"/>
    </source>
</evidence>
<gene>
    <name evidence="1" type="ORF">ABC228_03840</name>
</gene>
<protein>
    <submittedName>
        <fullName evidence="1">Uncharacterized protein</fullName>
    </submittedName>
</protein>
<name>A0ABU9XDG9_9BACI</name>
<sequence>MGILIIIIIGYAPLFYRIHKRLNELEAENQLLRSEIDNLK</sequence>